<evidence type="ECO:0000256" key="1">
    <source>
        <dbReference type="ARBA" id="ARBA00004651"/>
    </source>
</evidence>
<keyword evidence="3" id="KW-1003">Cell membrane</keyword>
<evidence type="ECO:0000256" key="5">
    <source>
        <dbReference type="ARBA" id="ARBA00023170"/>
    </source>
</evidence>
<name>A0A0C2CLT1_9BILA</name>
<dbReference type="PANTHER" id="PTHR32546">
    <property type="entry name" value="G-PROTEIN COUPLED RECEPTOR 158-RELATED"/>
    <property type="match status" value="1"/>
</dbReference>
<dbReference type="AlphaFoldDB" id="A0A0C2CLT1"/>
<evidence type="ECO:0000256" key="4">
    <source>
        <dbReference type="ARBA" id="ARBA00023040"/>
    </source>
</evidence>
<evidence type="ECO:0000313" key="9">
    <source>
        <dbReference type="EMBL" id="KIH57533.1"/>
    </source>
</evidence>
<dbReference type="OrthoDB" id="5823771at2759"/>
<organism evidence="9 10">
    <name type="scientific">Ancylostoma duodenale</name>
    <dbReference type="NCBI Taxonomy" id="51022"/>
    <lineage>
        <taxon>Eukaryota</taxon>
        <taxon>Metazoa</taxon>
        <taxon>Ecdysozoa</taxon>
        <taxon>Nematoda</taxon>
        <taxon>Chromadorea</taxon>
        <taxon>Rhabditida</taxon>
        <taxon>Rhabditina</taxon>
        <taxon>Rhabditomorpha</taxon>
        <taxon>Strongyloidea</taxon>
        <taxon>Ancylostomatidae</taxon>
        <taxon>Ancylostomatinae</taxon>
        <taxon>Ancylostoma</taxon>
    </lineage>
</organism>
<keyword evidence="8" id="KW-1133">Transmembrane helix</keyword>
<reference evidence="9 10" key="1">
    <citation type="submission" date="2013-12" db="EMBL/GenBank/DDBJ databases">
        <title>Draft genome of the parsitic nematode Ancylostoma duodenale.</title>
        <authorList>
            <person name="Mitreva M."/>
        </authorList>
    </citation>
    <scope>NUCLEOTIDE SEQUENCE [LARGE SCALE GENOMIC DNA]</scope>
    <source>
        <strain evidence="9 10">Zhejiang</strain>
    </source>
</reference>
<dbReference type="EMBL" id="KN734280">
    <property type="protein sequence ID" value="KIH57533.1"/>
    <property type="molecule type" value="Genomic_DNA"/>
</dbReference>
<protein>
    <recommendedName>
        <fullName evidence="11">G-protein coupled receptors family 3 profile domain-containing protein</fullName>
    </recommendedName>
</protein>
<keyword evidence="8" id="KW-0472">Membrane</keyword>
<dbReference type="Proteomes" id="UP000054047">
    <property type="component" value="Unassembled WGS sequence"/>
</dbReference>
<keyword evidence="10" id="KW-1185">Reference proteome</keyword>
<keyword evidence="6" id="KW-0325">Glycoprotein</keyword>
<dbReference type="GO" id="GO:0005886">
    <property type="term" value="C:plasma membrane"/>
    <property type="evidence" value="ECO:0007669"/>
    <property type="project" value="UniProtKB-SubCell"/>
</dbReference>
<dbReference type="InterPro" id="IPR043458">
    <property type="entry name" value="GPR158/179"/>
</dbReference>
<dbReference type="GO" id="GO:0004930">
    <property type="term" value="F:G protein-coupled receptor activity"/>
    <property type="evidence" value="ECO:0007669"/>
    <property type="project" value="UniProtKB-KW"/>
</dbReference>
<dbReference type="PANTHER" id="PTHR32546:SF26">
    <property type="entry name" value="SMOG, ISOFORM D"/>
    <property type="match status" value="1"/>
</dbReference>
<evidence type="ECO:0000256" key="7">
    <source>
        <dbReference type="ARBA" id="ARBA00023224"/>
    </source>
</evidence>
<evidence type="ECO:0008006" key="11">
    <source>
        <dbReference type="Google" id="ProtNLM"/>
    </source>
</evidence>
<keyword evidence="7" id="KW-0807">Transducer</keyword>
<evidence type="ECO:0000256" key="3">
    <source>
        <dbReference type="ARBA" id="ARBA00022475"/>
    </source>
</evidence>
<accession>A0A0C2CLT1</accession>
<comment type="similarity">
    <text evidence="2">Belongs to the G-protein coupled receptor 3 family.</text>
</comment>
<keyword evidence="4" id="KW-0297">G-protein coupled receptor</keyword>
<feature type="transmembrane region" description="Helical" evidence="8">
    <location>
        <begin position="73"/>
        <end position="90"/>
    </location>
</feature>
<evidence type="ECO:0000313" key="10">
    <source>
        <dbReference type="Proteomes" id="UP000054047"/>
    </source>
</evidence>
<evidence type="ECO:0000256" key="6">
    <source>
        <dbReference type="ARBA" id="ARBA00023180"/>
    </source>
</evidence>
<keyword evidence="8" id="KW-0812">Transmembrane</keyword>
<comment type="subcellular location">
    <subcellularLocation>
        <location evidence="1">Cell membrane</location>
        <topology evidence="1">Multi-pass membrane protein</topology>
    </subcellularLocation>
</comment>
<gene>
    <name evidence="9" type="ORF">ANCDUO_12277</name>
</gene>
<sequence>MNDGKNDVKNTDTQIFLLIDWFAPPEAGCCVAVWLRQIGFSTFYGSIVLKIYRNLQEYRVRKAQHVSVREKDMVKYLIGMLALTITGAFLN</sequence>
<proteinExistence type="inferred from homology"/>
<evidence type="ECO:0000256" key="2">
    <source>
        <dbReference type="ARBA" id="ARBA00007242"/>
    </source>
</evidence>
<keyword evidence="5" id="KW-0675">Receptor</keyword>
<feature type="transmembrane region" description="Helical" evidence="8">
    <location>
        <begin position="31"/>
        <end position="52"/>
    </location>
</feature>
<evidence type="ECO:0000256" key="8">
    <source>
        <dbReference type="SAM" id="Phobius"/>
    </source>
</evidence>